<dbReference type="EMBL" id="CP013187">
    <property type="protein sequence ID" value="ALO40894.1"/>
    <property type="molecule type" value="Genomic_DNA"/>
</dbReference>
<evidence type="ECO:0000313" key="3">
    <source>
        <dbReference type="EMBL" id="TMP83595.1"/>
    </source>
</evidence>
<dbReference type="STRING" id="161398.PP2015_368"/>
<sequence>MATLRPVGSKSNQALLNAEYKIAPIIPDSRCLQTFEMQSSKKALAIHLFRKMVQLVILFIW</sequence>
<proteinExistence type="predicted"/>
<protein>
    <submittedName>
        <fullName evidence="1">Uncharacterized protein</fullName>
    </submittedName>
</protein>
<reference evidence="1 4" key="1">
    <citation type="submission" date="2015-11" db="EMBL/GenBank/DDBJ databases">
        <authorList>
            <person name="Zhang Y."/>
            <person name="Guo Z."/>
        </authorList>
    </citation>
    <scope>NUCLEOTIDE SEQUENCE [LARGE SCALE GENOMIC DNA]</scope>
    <source>
        <strain evidence="1 4">KCTC 12086</strain>
    </source>
</reference>
<dbReference type="KEGG" id="pphe:PP2015_368"/>
<evidence type="ECO:0000313" key="1">
    <source>
        <dbReference type="EMBL" id="ALO40894.1"/>
    </source>
</evidence>
<name>A0A0S2JYL1_9GAMM</name>
<dbReference type="AlphaFoldDB" id="A0A0S2JYL1"/>
<keyword evidence="4" id="KW-1185">Reference proteome</keyword>
<dbReference type="EMBL" id="PNCM01000006">
    <property type="protein sequence ID" value="TMP83595.1"/>
    <property type="molecule type" value="Genomic_DNA"/>
</dbReference>
<reference evidence="3" key="5">
    <citation type="submission" date="2019-09" db="EMBL/GenBank/DDBJ databases">
        <title>Co-occurence of chitin degradation, pigmentation and bioactivity in marine Pseudoalteromonas.</title>
        <authorList>
            <person name="Sonnenschein E.C."/>
            <person name="Bech P.K."/>
        </authorList>
    </citation>
    <scope>NUCLEOTIDE SEQUENCE</scope>
    <source>
        <strain evidence="3">S1189</strain>
    </source>
</reference>
<evidence type="ECO:0000313" key="5">
    <source>
        <dbReference type="Proteomes" id="UP000291338"/>
    </source>
</evidence>
<reference evidence="2 5" key="3">
    <citation type="submission" date="2018-01" db="EMBL/GenBank/DDBJ databases">
        <title>Co-occurrence of chitin degradation, pigmentation and bioactivity in marine Pseudoalteromonas.</title>
        <authorList>
            <person name="Paulsen S."/>
            <person name="Gram L."/>
            <person name="Machado H."/>
        </authorList>
    </citation>
    <scope>NUCLEOTIDE SEQUENCE [LARGE SCALE GENOMIC DNA]</scope>
    <source>
        <strain evidence="2 5">S3898</strain>
    </source>
</reference>
<reference evidence="6" key="4">
    <citation type="submission" date="2019-06" db="EMBL/GenBank/DDBJ databases">
        <title>Co-occurence of chitin degradation, pigmentation and bioactivity in marine Pseudoalteromonas.</title>
        <authorList>
            <person name="Sonnenschein E.C."/>
            <person name="Bech P.K."/>
        </authorList>
    </citation>
    <scope>NUCLEOTIDE SEQUENCE [LARGE SCALE GENOMIC DNA]</scope>
    <source>
        <strain evidence="6">S1189</strain>
    </source>
</reference>
<dbReference type="EMBL" id="PPSX01000036">
    <property type="protein sequence ID" value="RZQ53065.1"/>
    <property type="molecule type" value="Genomic_DNA"/>
</dbReference>
<dbReference type="PATRIC" id="fig|161398.10.peg.377"/>
<dbReference type="Proteomes" id="UP000291338">
    <property type="component" value="Unassembled WGS sequence"/>
</dbReference>
<dbReference type="Proteomes" id="UP000307362">
    <property type="component" value="Unassembled WGS sequence"/>
</dbReference>
<dbReference type="Proteomes" id="UP000061457">
    <property type="component" value="Chromosome I"/>
</dbReference>
<evidence type="ECO:0000313" key="6">
    <source>
        <dbReference type="Proteomes" id="UP000307362"/>
    </source>
</evidence>
<accession>A0A0S2JYL1</accession>
<organism evidence="1 4">
    <name type="scientific">Pseudoalteromonas phenolica</name>
    <dbReference type="NCBI Taxonomy" id="161398"/>
    <lineage>
        <taxon>Bacteria</taxon>
        <taxon>Pseudomonadati</taxon>
        <taxon>Pseudomonadota</taxon>
        <taxon>Gammaproteobacteria</taxon>
        <taxon>Alteromonadales</taxon>
        <taxon>Pseudoalteromonadaceae</taxon>
        <taxon>Pseudoalteromonas</taxon>
    </lineage>
</organism>
<reference evidence="3 6" key="2">
    <citation type="submission" date="2017-12" db="EMBL/GenBank/DDBJ databases">
        <authorList>
            <person name="Paulsen S."/>
            <person name="Gram L.K."/>
        </authorList>
    </citation>
    <scope>NUCLEOTIDE SEQUENCE [LARGE SCALE GENOMIC DNA]</scope>
    <source>
        <strain evidence="3 6">S1189</strain>
    </source>
</reference>
<evidence type="ECO:0000313" key="4">
    <source>
        <dbReference type="Proteomes" id="UP000061457"/>
    </source>
</evidence>
<gene>
    <name evidence="2" type="ORF">C1E23_10560</name>
    <name evidence="3" type="ORF">CWB73_01890</name>
    <name evidence="1" type="ORF">PP2015_368</name>
</gene>
<evidence type="ECO:0000313" key="2">
    <source>
        <dbReference type="EMBL" id="RZQ53065.1"/>
    </source>
</evidence>